<dbReference type="Proteomes" id="UP001215231">
    <property type="component" value="Chromosome"/>
</dbReference>
<protein>
    <submittedName>
        <fullName evidence="2">Phasin family protein</fullName>
    </submittedName>
</protein>
<feature type="domain" description="Phasin" evidence="1">
    <location>
        <begin position="16"/>
        <end position="108"/>
    </location>
</feature>
<evidence type="ECO:0000313" key="3">
    <source>
        <dbReference type="Proteomes" id="UP001215231"/>
    </source>
</evidence>
<name>A0ABY7VA56_9GAMM</name>
<keyword evidence="3" id="KW-1185">Reference proteome</keyword>
<accession>A0ABY7VA56</accession>
<evidence type="ECO:0000259" key="1">
    <source>
        <dbReference type="Pfam" id="PF09361"/>
    </source>
</evidence>
<evidence type="ECO:0000313" key="2">
    <source>
        <dbReference type="EMBL" id="WDE10211.1"/>
    </source>
</evidence>
<dbReference type="RefSeq" id="WP_274050231.1">
    <property type="nucleotide sequence ID" value="NZ_CP059693.1"/>
</dbReference>
<dbReference type="EMBL" id="CP059693">
    <property type="protein sequence ID" value="WDE10211.1"/>
    <property type="molecule type" value="Genomic_DNA"/>
</dbReference>
<dbReference type="Pfam" id="PF09361">
    <property type="entry name" value="Phasin_2"/>
    <property type="match status" value="1"/>
</dbReference>
<dbReference type="InterPro" id="IPR018968">
    <property type="entry name" value="Phasin"/>
</dbReference>
<organism evidence="2 3">
    <name type="scientific">Thalassomonas haliotis</name>
    <dbReference type="NCBI Taxonomy" id="485448"/>
    <lineage>
        <taxon>Bacteria</taxon>
        <taxon>Pseudomonadati</taxon>
        <taxon>Pseudomonadota</taxon>
        <taxon>Gammaproteobacteria</taxon>
        <taxon>Alteromonadales</taxon>
        <taxon>Colwelliaceae</taxon>
        <taxon>Thalassomonas</taxon>
    </lineage>
</organism>
<reference evidence="2 3" key="1">
    <citation type="journal article" date="2022" name="Mar. Drugs">
        <title>Bioassay-Guided Fractionation Leads to the Detection of Cholic Acid Generated by the Rare Thalassomonas sp.</title>
        <authorList>
            <person name="Pheiffer F."/>
            <person name="Schneider Y.K."/>
            <person name="Hansen E.H."/>
            <person name="Andersen J.H."/>
            <person name="Isaksson J."/>
            <person name="Busche T."/>
            <person name="R C."/>
            <person name="Kalinowski J."/>
            <person name="Zyl L.V."/>
            <person name="Trindade M."/>
        </authorList>
    </citation>
    <scope>NUCLEOTIDE SEQUENCE [LARGE SCALE GENOMIC DNA]</scope>
    <source>
        <strain evidence="2 3">A5K-61T</strain>
    </source>
</reference>
<gene>
    <name evidence="2" type="ORF">H3N35_18260</name>
</gene>
<proteinExistence type="predicted"/>
<sequence length="120" mass="13769">MVNFTDNMGLYKDIGAKSFQGFSSLGQMHLNAWQRLTQKQMEIFSLATEAGIDSLKSFSDKPDFQQISEHQAKITKHFGEKINSKNQELVELTTELRDQYIAFTEEQISGINFNFDAPKR</sequence>